<evidence type="ECO:0000256" key="1">
    <source>
        <dbReference type="SAM" id="Phobius"/>
    </source>
</evidence>
<dbReference type="Proteomes" id="UP000187209">
    <property type="component" value="Unassembled WGS sequence"/>
</dbReference>
<keyword evidence="3" id="KW-1185">Reference proteome</keyword>
<proteinExistence type="predicted"/>
<comment type="caution">
    <text evidence="2">The sequence shown here is derived from an EMBL/GenBank/DDBJ whole genome shotgun (WGS) entry which is preliminary data.</text>
</comment>
<gene>
    <name evidence="2" type="ORF">SteCoe_11927</name>
</gene>
<dbReference type="AlphaFoldDB" id="A0A1R2CC04"/>
<keyword evidence="1" id="KW-0812">Transmembrane</keyword>
<evidence type="ECO:0000313" key="2">
    <source>
        <dbReference type="EMBL" id="OMJ86515.1"/>
    </source>
</evidence>
<accession>A0A1R2CC04</accession>
<protein>
    <submittedName>
        <fullName evidence="2">Uncharacterized protein</fullName>
    </submittedName>
</protein>
<name>A0A1R2CC04_9CILI</name>
<feature type="transmembrane region" description="Helical" evidence="1">
    <location>
        <begin position="20"/>
        <end position="42"/>
    </location>
</feature>
<keyword evidence="1" id="KW-1133">Transmembrane helix</keyword>
<evidence type="ECO:0000313" key="3">
    <source>
        <dbReference type="Proteomes" id="UP000187209"/>
    </source>
</evidence>
<organism evidence="2 3">
    <name type="scientific">Stentor coeruleus</name>
    <dbReference type="NCBI Taxonomy" id="5963"/>
    <lineage>
        <taxon>Eukaryota</taxon>
        <taxon>Sar</taxon>
        <taxon>Alveolata</taxon>
        <taxon>Ciliophora</taxon>
        <taxon>Postciliodesmatophora</taxon>
        <taxon>Heterotrichea</taxon>
        <taxon>Heterotrichida</taxon>
        <taxon>Stentoridae</taxon>
        <taxon>Stentor</taxon>
    </lineage>
</organism>
<reference evidence="2 3" key="1">
    <citation type="submission" date="2016-11" db="EMBL/GenBank/DDBJ databases">
        <title>The macronuclear genome of Stentor coeruleus: a giant cell with tiny introns.</title>
        <authorList>
            <person name="Slabodnick M."/>
            <person name="Ruby J.G."/>
            <person name="Reiff S.B."/>
            <person name="Swart E.C."/>
            <person name="Gosai S."/>
            <person name="Prabakaran S."/>
            <person name="Witkowska E."/>
            <person name="Larue G.E."/>
            <person name="Fisher S."/>
            <person name="Freeman R.M."/>
            <person name="Gunawardena J."/>
            <person name="Chu W."/>
            <person name="Stover N.A."/>
            <person name="Gregory B.D."/>
            <person name="Nowacki M."/>
            <person name="Derisi J."/>
            <person name="Roy S.W."/>
            <person name="Marshall W.F."/>
            <person name="Sood P."/>
        </authorList>
    </citation>
    <scope>NUCLEOTIDE SEQUENCE [LARGE SCALE GENOMIC DNA]</scope>
    <source>
        <strain evidence="2">WM001</strain>
    </source>
</reference>
<keyword evidence="1" id="KW-0472">Membrane</keyword>
<sequence>MLTPSLSLAIAPVCNEKIFSIRGFIMISILIDNIILILFCIVKSIDIDDIYSRPSIEYKKILKAYFIEDESLEFSRRISEKQNGISIKNIVSKEK</sequence>
<dbReference type="EMBL" id="MPUH01000203">
    <property type="protein sequence ID" value="OMJ86515.1"/>
    <property type="molecule type" value="Genomic_DNA"/>
</dbReference>